<dbReference type="Gene3D" id="3.30.450.20">
    <property type="entry name" value="PAS domain"/>
    <property type="match status" value="1"/>
</dbReference>
<dbReference type="Proteomes" id="UP000199689">
    <property type="component" value="Unassembled WGS sequence"/>
</dbReference>
<protein>
    <submittedName>
        <fullName evidence="3">GAF domain-containing protein</fullName>
    </submittedName>
</protein>
<evidence type="ECO:0000259" key="1">
    <source>
        <dbReference type="Pfam" id="PF01590"/>
    </source>
</evidence>
<keyword evidence="4" id="KW-1185">Reference proteome</keyword>
<dbReference type="InterPro" id="IPR013656">
    <property type="entry name" value="PAS_4"/>
</dbReference>
<dbReference type="InterPro" id="IPR003018">
    <property type="entry name" value="GAF"/>
</dbReference>
<name>A0A1G5WKT3_9FIRM</name>
<dbReference type="InterPro" id="IPR035965">
    <property type="entry name" value="PAS-like_dom_sf"/>
</dbReference>
<proteinExistence type="predicted"/>
<evidence type="ECO:0000259" key="2">
    <source>
        <dbReference type="Pfam" id="PF08448"/>
    </source>
</evidence>
<feature type="domain" description="GAF" evidence="1">
    <location>
        <begin position="154"/>
        <end position="285"/>
    </location>
</feature>
<accession>A0A1G5WKT3</accession>
<dbReference type="SUPFAM" id="SSF55785">
    <property type="entry name" value="PYP-like sensor domain (PAS domain)"/>
    <property type="match status" value="1"/>
</dbReference>
<dbReference type="EMBL" id="FMXA01000023">
    <property type="protein sequence ID" value="SDA58632.1"/>
    <property type="molecule type" value="Genomic_DNA"/>
</dbReference>
<evidence type="ECO:0000313" key="3">
    <source>
        <dbReference type="EMBL" id="SDA58632.1"/>
    </source>
</evidence>
<dbReference type="Pfam" id="PF01590">
    <property type="entry name" value="GAF"/>
    <property type="match status" value="1"/>
</dbReference>
<dbReference type="Gene3D" id="3.30.450.40">
    <property type="match status" value="1"/>
</dbReference>
<dbReference type="OrthoDB" id="9801014at2"/>
<reference evidence="3 4" key="1">
    <citation type="submission" date="2016-10" db="EMBL/GenBank/DDBJ databases">
        <authorList>
            <person name="de Groot N.N."/>
        </authorList>
    </citation>
    <scope>NUCLEOTIDE SEQUENCE [LARGE SCALE GENOMIC DNA]</scope>
    <source>
        <strain evidence="3 4">DSM 15230</strain>
    </source>
</reference>
<dbReference type="RefSeq" id="WP_091365324.1">
    <property type="nucleotide sequence ID" value="NZ_FMXA01000023.1"/>
</dbReference>
<dbReference type="Pfam" id="PF08448">
    <property type="entry name" value="PAS_4"/>
    <property type="match status" value="1"/>
</dbReference>
<dbReference type="InterPro" id="IPR029016">
    <property type="entry name" value="GAF-like_dom_sf"/>
</dbReference>
<evidence type="ECO:0000313" key="4">
    <source>
        <dbReference type="Proteomes" id="UP000199689"/>
    </source>
</evidence>
<dbReference type="STRING" id="209880.SAMN02910343_01442"/>
<dbReference type="SUPFAM" id="SSF55781">
    <property type="entry name" value="GAF domain-like"/>
    <property type="match status" value="1"/>
</dbReference>
<feature type="domain" description="PAS fold-4" evidence="2">
    <location>
        <begin position="37"/>
        <end position="122"/>
    </location>
</feature>
<sequence>MELKLGTYAVDTYKDIPVPYVIFKIIYADDGSIVNTQYMFVNQAYCHTAGMRREELIGKYFLDVYGEGARRWLDCCQAAVTTGKTIHETIYSPEVQQWMNFVVQPLAEPGYVSFIFMNISEEHAREMHVQRERVTNEAIVRIAKILNDGEGYESAMNHALQEISRFIHPDRIYLLETDGITVSNTFEWCAEGIQSEIETLQNLDYEEYISGWEVLLRDSPGVIMEDIEVLRNMGDMVDYENLKRQGIKSLMAFPFYRQGRIAGYLGIDNFEVTDQFNTAELLETLSFFLGPGLLITISFMNWSISGTVMD</sequence>
<organism evidence="3 4">
    <name type="scientific">Allisonella histaminiformans</name>
    <dbReference type="NCBI Taxonomy" id="209880"/>
    <lineage>
        <taxon>Bacteria</taxon>
        <taxon>Bacillati</taxon>
        <taxon>Bacillota</taxon>
        <taxon>Negativicutes</taxon>
        <taxon>Veillonellales</taxon>
        <taxon>Veillonellaceae</taxon>
        <taxon>Allisonella</taxon>
    </lineage>
</organism>
<dbReference type="AlphaFoldDB" id="A0A1G5WKT3"/>
<dbReference type="GeneID" id="87756437"/>
<gene>
    <name evidence="3" type="ORF">SAMN02910343_01442</name>
</gene>